<name>A0ABX9A5C4_9SPHN</name>
<proteinExistence type="predicted"/>
<dbReference type="Gene3D" id="2.30.110.10">
    <property type="entry name" value="Electron Transport, Fmn-binding Protein, Chain A"/>
    <property type="match status" value="1"/>
</dbReference>
<dbReference type="Pfam" id="PF12766">
    <property type="entry name" value="Pyridox_oxase_2"/>
    <property type="match status" value="1"/>
</dbReference>
<protein>
    <submittedName>
        <fullName evidence="2">Flavin-binding protein</fullName>
    </submittedName>
</protein>
<dbReference type="InterPro" id="IPR012349">
    <property type="entry name" value="Split_barrel_FMN-bd"/>
</dbReference>
<dbReference type="Proteomes" id="UP000824321">
    <property type="component" value="Chromosome"/>
</dbReference>
<dbReference type="InterPro" id="IPR024624">
    <property type="entry name" value="Pyridox_Oxase_Alr4036_FMN-bd"/>
</dbReference>
<dbReference type="SUPFAM" id="SSF50475">
    <property type="entry name" value="FMN-binding split barrel"/>
    <property type="match status" value="1"/>
</dbReference>
<evidence type="ECO:0000313" key="2">
    <source>
        <dbReference type="EMBL" id="QZD96486.1"/>
    </source>
</evidence>
<organism evidence="2 3">
    <name type="scientific">Qipengyuania gelatinilytica</name>
    <dbReference type="NCBI Taxonomy" id="2867231"/>
    <lineage>
        <taxon>Bacteria</taxon>
        <taxon>Pseudomonadati</taxon>
        <taxon>Pseudomonadota</taxon>
        <taxon>Alphaproteobacteria</taxon>
        <taxon>Sphingomonadales</taxon>
        <taxon>Erythrobacteraceae</taxon>
        <taxon>Qipengyuania</taxon>
    </lineage>
</organism>
<feature type="domain" description="Pyridoxamine 5'-phosphate oxidase Alr4036 family FMN-binding" evidence="1">
    <location>
        <begin position="12"/>
        <end position="68"/>
    </location>
</feature>
<dbReference type="EMBL" id="CP081294">
    <property type="protein sequence ID" value="QZD96486.1"/>
    <property type="molecule type" value="Genomic_DNA"/>
</dbReference>
<keyword evidence="3" id="KW-1185">Reference proteome</keyword>
<gene>
    <name evidence="2" type="ORF">K3136_03805</name>
</gene>
<evidence type="ECO:0000259" key="1">
    <source>
        <dbReference type="Pfam" id="PF12766"/>
    </source>
</evidence>
<sequence length="163" mass="18221">MHTPVVATADADARIMVLRDFDPDGWTLRFHTDVRSPKASVIGDGAPLGVLFYDPEAKVQIRCRGNGRIDSQSPRVQEFWEESDAFARRCYLGAPPGEDRDEPSSGLPAWIEGARPTEEELVPARQNFGALIVEIATIDWYYLSSGGHRRAILQRDKAKWVTP</sequence>
<evidence type="ECO:0000313" key="3">
    <source>
        <dbReference type="Proteomes" id="UP000824321"/>
    </source>
</evidence>
<reference evidence="2 3" key="1">
    <citation type="submission" date="2021-08" db="EMBL/GenBank/DDBJ databases">
        <title>Comparative Genomics Analysis of the Genus Qipengyuania Reveals Extensive Genetic Diversity and Metabolic Versatility, Including the Description of Fifteen Novel Species.</title>
        <authorList>
            <person name="Liu Y."/>
        </authorList>
    </citation>
    <scope>NUCLEOTIDE SEQUENCE [LARGE SCALE GENOMIC DNA]</scope>
    <source>
        <strain evidence="2 3">1NDH1</strain>
    </source>
</reference>
<accession>A0ABX9A5C4</accession>